<dbReference type="HOGENOM" id="CLU_2831980_0_0_1"/>
<dbReference type="InParanoid" id="K5W974"/>
<organism evidence="2 3">
    <name type="scientific">Phanerochaete carnosa (strain HHB-10118-sp)</name>
    <name type="common">White-rot fungus</name>
    <name type="synonym">Peniophora carnosa</name>
    <dbReference type="NCBI Taxonomy" id="650164"/>
    <lineage>
        <taxon>Eukaryota</taxon>
        <taxon>Fungi</taxon>
        <taxon>Dikarya</taxon>
        <taxon>Basidiomycota</taxon>
        <taxon>Agaricomycotina</taxon>
        <taxon>Agaricomycetes</taxon>
        <taxon>Polyporales</taxon>
        <taxon>Phanerochaetaceae</taxon>
        <taxon>Phanerochaete</taxon>
    </lineage>
</organism>
<evidence type="ECO:0000313" key="3">
    <source>
        <dbReference type="Proteomes" id="UP000008370"/>
    </source>
</evidence>
<feature type="signal peptide" evidence="1">
    <location>
        <begin position="1"/>
        <end position="24"/>
    </location>
</feature>
<sequence>MVGKSFAALLPFAIMLSLVEDAFALRPPFTKRDTSSTPAPSTLPMPLQFDGRGGYQVAVSLVSIAM</sequence>
<dbReference type="KEGG" id="pco:PHACADRAFT_246481"/>
<accession>K5W974</accession>
<dbReference type="EMBL" id="JH930468">
    <property type="protein sequence ID" value="EKM60493.1"/>
    <property type="molecule type" value="Genomic_DNA"/>
</dbReference>
<dbReference type="Proteomes" id="UP000008370">
    <property type="component" value="Unassembled WGS sequence"/>
</dbReference>
<reference evidence="2 3" key="1">
    <citation type="journal article" date="2012" name="BMC Genomics">
        <title>Comparative genomics of the white-rot fungi, Phanerochaete carnosa and P. chrysosporium, to elucidate the genetic basis of the distinct wood types they colonize.</title>
        <authorList>
            <person name="Suzuki H."/>
            <person name="MacDonald J."/>
            <person name="Syed K."/>
            <person name="Salamov A."/>
            <person name="Hori C."/>
            <person name="Aerts A."/>
            <person name="Henrissat B."/>
            <person name="Wiebenga A."/>
            <person name="vanKuyk P.A."/>
            <person name="Barry K."/>
            <person name="Lindquist E."/>
            <person name="LaButti K."/>
            <person name="Lapidus A."/>
            <person name="Lucas S."/>
            <person name="Coutinho P."/>
            <person name="Gong Y."/>
            <person name="Samejima M."/>
            <person name="Mahadevan R."/>
            <person name="Abou-Zaid M."/>
            <person name="de Vries R.P."/>
            <person name="Igarashi K."/>
            <person name="Yadav J.S."/>
            <person name="Grigoriev I.V."/>
            <person name="Master E.R."/>
        </authorList>
    </citation>
    <scope>NUCLEOTIDE SEQUENCE [LARGE SCALE GENOMIC DNA]</scope>
    <source>
        <strain evidence="2 3">HHB-10118-sp</strain>
    </source>
</reference>
<name>K5W974_PHACS</name>
<keyword evidence="1" id="KW-0732">Signal</keyword>
<dbReference type="GeneID" id="18913819"/>
<keyword evidence="3" id="KW-1185">Reference proteome</keyword>
<proteinExistence type="predicted"/>
<evidence type="ECO:0000256" key="1">
    <source>
        <dbReference type="SAM" id="SignalP"/>
    </source>
</evidence>
<dbReference type="RefSeq" id="XP_007389950.1">
    <property type="nucleotide sequence ID" value="XM_007389888.1"/>
</dbReference>
<dbReference type="AlphaFoldDB" id="K5W974"/>
<gene>
    <name evidence="2" type="ORF">PHACADRAFT_246481</name>
</gene>
<protein>
    <submittedName>
        <fullName evidence="2">Uncharacterized protein</fullName>
    </submittedName>
</protein>
<feature type="chain" id="PRO_5003885439" evidence="1">
    <location>
        <begin position="25"/>
        <end position="66"/>
    </location>
</feature>
<evidence type="ECO:0000313" key="2">
    <source>
        <dbReference type="EMBL" id="EKM60493.1"/>
    </source>
</evidence>